<dbReference type="AlphaFoldDB" id="A0A0G1D535"/>
<dbReference type="EMBL" id="LCFK01000034">
    <property type="protein sequence ID" value="KKS92824.1"/>
    <property type="molecule type" value="Genomic_DNA"/>
</dbReference>
<gene>
    <name evidence="1" type="ORF">UV68_C0034G0003</name>
</gene>
<evidence type="ECO:0000313" key="2">
    <source>
        <dbReference type="Proteomes" id="UP000033980"/>
    </source>
</evidence>
<comment type="caution">
    <text evidence="1">The sequence shown here is derived from an EMBL/GenBank/DDBJ whole genome shotgun (WGS) entry which is preliminary data.</text>
</comment>
<dbReference type="Proteomes" id="UP000033980">
    <property type="component" value="Unassembled WGS sequence"/>
</dbReference>
<evidence type="ECO:0000313" key="1">
    <source>
        <dbReference type="EMBL" id="KKS92824.1"/>
    </source>
</evidence>
<name>A0A0G1D535_9BACT</name>
<accession>A0A0G1D535</accession>
<protein>
    <submittedName>
        <fullName evidence="1">Uncharacterized protein</fullName>
    </submittedName>
</protein>
<organism evidence="1 2">
    <name type="scientific">Candidatus Collierbacteria bacterium GW2011_GWC2_43_12</name>
    <dbReference type="NCBI Taxonomy" id="1618390"/>
    <lineage>
        <taxon>Bacteria</taxon>
        <taxon>Candidatus Collieribacteriota</taxon>
    </lineage>
</organism>
<proteinExistence type="predicted"/>
<reference evidence="1 2" key="1">
    <citation type="journal article" date="2015" name="Nature">
        <title>rRNA introns, odd ribosomes, and small enigmatic genomes across a large radiation of phyla.</title>
        <authorList>
            <person name="Brown C.T."/>
            <person name="Hug L.A."/>
            <person name="Thomas B.C."/>
            <person name="Sharon I."/>
            <person name="Castelle C.J."/>
            <person name="Singh A."/>
            <person name="Wilkins M.J."/>
            <person name="Williams K.H."/>
            <person name="Banfield J.F."/>
        </authorList>
    </citation>
    <scope>NUCLEOTIDE SEQUENCE [LARGE SCALE GENOMIC DNA]</scope>
</reference>
<sequence>MLIVGEENVTEALEELAVKGFCFHGSSRKIEEKLVPQLASDENKESGNRKAVYMTNNPLLAEFTALCGGVDVGKRKNICYMKIEDGKISYPEKPYFAVEKIERVAEEGYVYVFDKRTPGFEEINEEILSYEPVEPIFAIKIKKTDFKYPISKIGE</sequence>